<dbReference type="RefSeq" id="WP_380579941.1">
    <property type="nucleotide sequence ID" value="NZ_JBHSQJ010000013.1"/>
</dbReference>
<feature type="transmembrane region" description="Helical" evidence="1">
    <location>
        <begin position="24"/>
        <end position="44"/>
    </location>
</feature>
<protein>
    <submittedName>
        <fullName evidence="2">DUF6126 family protein</fullName>
    </submittedName>
</protein>
<evidence type="ECO:0000256" key="1">
    <source>
        <dbReference type="SAM" id="Phobius"/>
    </source>
</evidence>
<name>A0ABW1FYF6_9ACTN</name>
<dbReference type="Proteomes" id="UP001596174">
    <property type="component" value="Unassembled WGS sequence"/>
</dbReference>
<organism evidence="2 3">
    <name type="scientific">Streptacidiphilus monticola</name>
    <dbReference type="NCBI Taxonomy" id="2161674"/>
    <lineage>
        <taxon>Bacteria</taxon>
        <taxon>Bacillati</taxon>
        <taxon>Actinomycetota</taxon>
        <taxon>Actinomycetes</taxon>
        <taxon>Kitasatosporales</taxon>
        <taxon>Streptomycetaceae</taxon>
        <taxon>Streptacidiphilus</taxon>
    </lineage>
</organism>
<accession>A0ABW1FYF6</accession>
<comment type="caution">
    <text evidence="2">The sequence shown here is derived from an EMBL/GenBank/DDBJ whole genome shotgun (WGS) entry which is preliminary data.</text>
</comment>
<dbReference type="EMBL" id="JBHSQJ010000013">
    <property type="protein sequence ID" value="MFC5906484.1"/>
    <property type="molecule type" value="Genomic_DNA"/>
</dbReference>
<gene>
    <name evidence="2" type="ORF">ACFP3V_04525</name>
</gene>
<evidence type="ECO:0000313" key="2">
    <source>
        <dbReference type="EMBL" id="MFC5906484.1"/>
    </source>
</evidence>
<keyword evidence="1" id="KW-0812">Transmembrane</keyword>
<keyword evidence="3" id="KW-1185">Reference proteome</keyword>
<sequence length="49" mass="5434">MASVFRTGAEDGSNRTARRVNVRVFVYVIGLHVFAAFIMLLFFLGGRNG</sequence>
<proteinExistence type="predicted"/>
<keyword evidence="1" id="KW-0472">Membrane</keyword>
<reference evidence="3" key="1">
    <citation type="journal article" date="2019" name="Int. J. Syst. Evol. Microbiol.">
        <title>The Global Catalogue of Microorganisms (GCM) 10K type strain sequencing project: providing services to taxonomists for standard genome sequencing and annotation.</title>
        <authorList>
            <consortium name="The Broad Institute Genomics Platform"/>
            <consortium name="The Broad Institute Genome Sequencing Center for Infectious Disease"/>
            <person name="Wu L."/>
            <person name="Ma J."/>
        </authorList>
    </citation>
    <scope>NUCLEOTIDE SEQUENCE [LARGE SCALE GENOMIC DNA]</scope>
    <source>
        <strain evidence="3">JCM 4816</strain>
    </source>
</reference>
<dbReference type="Pfam" id="PF19621">
    <property type="entry name" value="DUF6126"/>
    <property type="match status" value="1"/>
</dbReference>
<dbReference type="InterPro" id="IPR046129">
    <property type="entry name" value="DUF6126"/>
</dbReference>
<keyword evidence="1" id="KW-1133">Transmembrane helix</keyword>
<evidence type="ECO:0000313" key="3">
    <source>
        <dbReference type="Proteomes" id="UP001596174"/>
    </source>
</evidence>